<dbReference type="SUPFAM" id="SSF54211">
    <property type="entry name" value="Ribosomal protein S5 domain 2-like"/>
    <property type="match status" value="1"/>
</dbReference>
<dbReference type="InterPro" id="IPR025158">
    <property type="entry name" value="Mg_chelat-rel_C"/>
</dbReference>
<accession>A0A848CMX5</accession>
<proteinExistence type="predicted"/>
<feature type="domain" description="Mg chelatase-related protein C-terminal" evidence="2">
    <location>
        <begin position="415"/>
        <end position="509"/>
    </location>
</feature>
<dbReference type="NCBIfam" id="TIGR00368">
    <property type="entry name" value="YifB family Mg chelatase-like AAA ATPase"/>
    <property type="match status" value="1"/>
</dbReference>
<protein>
    <submittedName>
        <fullName evidence="3">YifB family Mg chelatase-like AAA ATPase</fullName>
    </submittedName>
</protein>
<evidence type="ECO:0000259" key="2">
    <source>
        <dbReference type="Pfam" id="PF13335"/>
    </source>
</evidence>
<evidence type="ECO:0000313" key="3">
    <source>
        <dbReference type="EMBL" id="NME97213.1"/>
    </source>
</evidence>
<dbReference type="InterPro" id="IPR000523">
    <property type="entry name" value="Mg_chelatse_chII-like_cat_dom"/>
</dbReference>
<dbReference type="Pfam" id="PF13541">
    <property type="entry name" value="ChlI"/>
    <property type="match status" value="1"/>
</dbReference>
<sequence>MFARVYSATVLGIQGIDVEVEVDIANGLPYFEISGLAASSVREARNRVKSAIKNSGYSFPLQRITVNLAPADVRKAGSMLDLSIAIGILLGSGQVTIQNELANWIFLGELSLDGRLRPLHGLFPMILAAKQAGFAGAVIPASCEEDVERAKLPIVRIATLQECVACCSLSNDELQALCHSHEKNRRRFSQTEQIMEVACFSDVKGQYHVKRAMEVAASGLHHLMMVGPPGTGKTMMARRFPAILPSLDEEQSLIVDTIYSACGLLSERWKQTPYPPFRAPHASITRAGMVGGGAFPIPGEMSLSHLGVLFLDEWSEFSRNVLEAMRQPLEDGHITLVRKEGKFSFPCHLLLVSSFNPCLCGFYRFETESQPCKCSVNEIKRYWKRLSGPMLDRMDIQVEVPRLRIDDMQKAGSITTDMMRERVRAARERQAHRYSGTQIQVNSQVSGRWLTHYIPLSDTVQAWLSALYQTSGISNRSYDKIIKLARTIADLEDSEHVREEHVAEAFQYRALDQKQWKEEI</sequence>
<evidence type="ECO:0000259" key="1">
    <source>
        <dbReference type="Pfam" id="PF01078"/>
    </source>
</evidence>
<dbReference type="InterPro" id="IPR014721">
    <property type="entry name" value="Ribsml_uS5_D2-typ_fold_subgr"/>
</dbReference>
<dbReference type="InterPro" id="IPR020568">
    <property type="entry name" value="Ribosomal_Su5_D2-typ_SF"/>
</dbReference>
<dbReference type="Pfam" id="PF01078">
    <property type="entry name" value="Mg_chelatase"/>
    <property type="match status" value="1"/>
</dbReference>
<name>A0A848CMX5_ANEAE</name>
<dbReference type="RefSeq" id="WP_168974456.1">
    <property type="nucleotide sequence ID" value="NZ_JABAGO010000002.1"/>
</dbReference>
<dbReference type="AlphaFoldDB" id="A0A848CMX5"/>
<dbReference type="Proteomes" id="UP000561326">
    <property type="component" value="Unassembled WGS sequence"/>
</dbReference>
<dbReference type="GO" id="GO:0005524">
    <property type="term" value="F:ATP binding"/>
    <property type="evidence" value="ECO:0007669"/>
    <property type="project" value="InterPro"/>
</dbReference>
<dbReference type="InterPro" id="IPR045006">
    <property type="entry name" value="CHLI-like"/>
</dbReference>
<gene>
    <name evidence="3" type="ORF">HF838_02965</name>
</gene>
<dbReference type="SUPFAM" id="SSF52540">
    <property type="entry name" value="P-loop containing nucleoside triphosphate hydrolases"/>
    <property type="match status" value="1"/>
</dbReference>
<dbReference type="PANTHER" id="PTHR32039">
    <property type="entry name" value="MAGNESIUM-CHELATASE SUBUNIT CHLI"/>
    <property type="match status" value="1"/>
</dbReference>
<evidence type="ECO:0000313" key="4">
    <source>
        <dbReference type="Proteomes" id="UP000561326"/>
    </source>
</evidence>
<dbReference type="PANTHER" id="PTHR32039:SF7">
    <property type="entry name" value="COMPETENCE PROTEIN COMM"/>
    <property type="match status" value="1"/>
</dbReference>
<dbReference type="Pfam" id="PF13335">
    <property type="entry name" value="Mg_chelatase_C"/>
    <property type="match status" value="1"/>
</dbReference>
<dbReference type="InterPro" id="IPR027417">
    <property type="entry name" value="P-loop_NTPase"/>
</dbReference>
<dbReference type="EMBL" id="JABAGO010000002">
    <property type="protein sequence ID" value="NME97213.1"/>
    <property type="molecule type" value="Genomic_DNA"/>
</dbReference>
<dbReference type="Gene3D" id="3.30.230.10">
    <property type="match status" value="1"/>
</dbReference>
<reference evidence="3 4" key="1">
    <citation type="submission" date="2020-04" db="EMBL/GenBank/DDBJ databases">
        <authorList>
            <person name="Hitch T.C.A."/>
            <person name="Wylensek D."/>
            <person name="Clavel T."/>
        </authorList>
    </citation>
    <scope>NUCLEOTIDE SEQUENCE [LARGE SCALE GENOMIC DNA]</scope>
    <source>
        <strain evidence="3 4">WB01_D5_05</strain>
    </source>
</reference>
<dbReference type="InterPro" id="IPR004482">
    <property type="entry name" value="Mg_chelat-rel"/>
</dbReference>
<organism evidence="3 4">
    <name type="scientific">Aneurinibacillus aneurinilyticus</name>
    <name type="common">Bacillus aneurinolyticus</name>
    <dbReference type="NCBI Taxonomy" id="1391"/>
    <lineage>
        <taxon>Bacteria</taxon>
        <taxon>Bacillati</taxon>
        <taxon>Bacillota</taxon>
        <taxon>Bacilli</taxon>
        <taxon>Bacillales</taxon>
        <taxon>Paenibacillaceae</taxon>
        <taxon>Aneurinibacillus group</taxon>
        <taxon>Aneurinibacillus</taxon>
    </lineage>
</organism>
<feature type="domain" description="Magnesium chelatase ChlI-like catalytic" evidence="1">
    <location>
        <begin position="200"/>
        <end position="406"/>
    </location>
</feature>
<dbReference type="Gene3D" id="3.40.50.300">
    <property type="entry name" value="P-loop containing nucleotide triphosphate hydrolases"/>
    <property type="match status" value="1"/>
</dbReference>
<comment type="caution">
    <text evidence="3">The sequence shown here is derived from an EMBL/GenBank/DDBJ whole genome shotgun (WGS) entry which is preliminary data.</text>
</comment>